<feature type="region of interest" description="Disordered" evidence="4">
    <location>
        <begin position="239"/>
        <end position="277"/>
    </location>
</feature>
<dbReference type="EMBL" id="JBGMDY010000003">
    <property type="protein sequence ID" value="KAL2339986.1"/>
    <property type="molecule type" value="Genomic_DNA"/>
</dbReference>
<sequence>MRAAPYTTSLFSFSHRIKISLALGLRSHSLQLDSSGAVTVEAMPTNEDFQRSCFSHSLRSCVMEYAQKAGLPTPVYETIKEGPSHEPSFRSTVIVDDVRYDSLPGFFNRKAAEQSAAEVALLELAKSNVVNQSITQPVHETGLCKNLLQEYAQKMNYAMPMYQCKKDETPGRTSVFSCTVDIGGILYIGGTAKTKKEAEIKAARTALLAIQSSASHVSQNQLGHSQLTVIPSRKRPIESAATADENTNPPKPKKTRFKKKSSKRKPSRDKVGQIHAENMGISANINLEVETHASVNGESSVQEMKYERFTSEAMKNLENGISVNYHEKEALVGEASFALNSEEGIVENGKSTELYSKETNNLGTVVTELSSISNGDIREVSVEMNKQQYDGGTTNGDVLEISVEISQQQPNGDITNGDIPEISMEMNKQQHNGEITNGYIPELSVEMNKHPYNGETTNGDMPEICVEMNKQKYHGETTNGDIPKVSVEMNKQQYQGKSVSDQCIVGG</sequence>
<evidence type="ECO:0000256" key="2">
    <source>
        <dbReference type="ARBA" id="ARBA00022884"/>
    </source>
</evidence>
<keyword evidence="1" id="KW-0677">Repeat</keyword>
<dbReference type="FunFam" id="3.30.160.20:FF:000048">
    <property type="entry name" value="Double-stranded RNA-binding protein 1"/>
    <property type="match status" value="1"/>
</dbReference>
<dbReference type="InterPro" id="IPR044451">
    <property type="entry name" value="AtDRB-like_DSRM_2"/>
</dbReference>
<dbReference type="SUPFAM" id="SSF54768">
    <property type="entry name" value="dsRNA-binding domain-like"/>
    <property type="match status" value="2"/>
</dbReference>
<comment type="caution">
    <text evidence="6">The sequence shown here is derived from an EMBL/GenBank/DDBJ whole genome shotgun (WGS) entry which is preliminary data.</text>
</comment>
<feature type="domain" description="DRBM" evidence="5">
    <location>
        <begin position="143"/>
        <end position="212"/>
    </location>
</feature>
<organism evidence="6 7">
    <name type="scientific">Flemingia macrophylla</name>
    <dbReference type="NCBI Taxonomy" id="520843"/>
    <lineage>
        <taxon>Eukaryota</taxon>
        <taxon>Viridiplantae</taxon>
        <taxon>Streptophyta</taxon>
        <taxon>Embryophyta</taxon>
        <taxon>Tracheophyta</taxon>
        <taxon>Spermatophyta</taxon>
        <taxon>Magnoliopsida</taxon>
        <taxon>eudicotyledons</taxon>
        <taxon>Gunneridae</taxon>
        <taxon>Pentapetalae</taxon>
        <taxon>rosids</taxon>
        <taxon>fabids</taxon>
        <taxon>Fabales</taxon>
        <taxon>Fabaceae</taxon>
        <taxon>Papilionoideae</taxon>
        <taxon>50 kb inversion clade</taxon>
        <taxon>NPAAA clade</taxon>
        <taxon>indigoferoid/millettioid clade</taxon>
        <taxon>Phaseoleae</taxon>
        <taxon>Flemingia</taxon>
    </lineage>
</organism>
<evidence type="ECO:0000256" key="1">
    <source>
        <dbReference type="ARBA" id="ARBA00022737"/>
    </source>
</evidence>
<accession>A0ABD1MVX7</accession>
<evidence type="ECO:0000256" key="3">
    <source>
        <dbReference type="PROSITE-ProRule" id="PRU00266"/>
    </source>
</evidence>
<dbReference type="SMART" id="SM00358">
    <property type="entry name" value="DSRM"/>
    <property type="match status" value="2"/>
</dbReference>
<dbReference type="PANTHER" id="PTHR11207:SF1">
    <property type="entry name" value="DOUBLE-STRANDED RNA-BINDING PROTEIN 1"/>
    <property type="match status" value="1"/>
</dbReference>
<reference evidence="6 7" key="1">
    <citation type="submission" date="2024-08" db="EMBL/GenBank/DDBJ databases">
        <title>Insights into the chromosomal genome structure of Flemingia macrophylla.</title>
        <authorList>
            <person name="Ding Y."/>
            <person name="Zhao Y."/>
            <person name="Bi W."/>
            <person name="Wu M."/>
            <person name="Zhao G."/>
            <person name="Gong Y."/>
            <person name="Li W."/>
            <person name="Zhang P."/>
        </authorList>
    </citation>
    <scope>NUCLEOTIDE SEQUENCE [LARGE SCALE GENOMIC DNA]</scope>
    <source>
        <strain evidence="6">DYQJB</strain>
        <tissue evidence="6">Leaf</tissue>
    </source>
</reference>
<dbReference type="InterPro" id="IPR014720">
    <property type="entry name" value="dsRBD_dom"/>
</dbReference>
<dbReference type="AlphaFoldDB" id="A0ABD1MVX7"/>
<gene>
    <name evidence="6" type="ORF">Fmac_007926</name>
</gene>
<proteinExistence type="predicted"/>
<dbReference type="Proteomes" id="UP001603857">
    <property type="component" value="Unassembled WGS sequence"/>
</dbReference>
<dbReference type="PROSITE" id="PS50137">
    <property type="entry name" value="DS_RBD"/>
    <property type="match status" value="2"/>
</dbReference>
<dbReference type="PANTHER" id="PTHR11207">
    <property type="entry name" value="RIBONUCLEASE III"/>
    <property type="match status" value="1"/>
</dbReference>
<dbReference type="GO" id="GO:0003725">
    <property type="term" value="F:double-stranded RNA binding"/>
    <property type="evidence" value="ECO:0007669"/>
    <property type="project" value="UniProtKB-ARBA"/>
</dbReference>
<feature type="compositionally biased region" description="Basic residues" evidence="4">
    <location>
        <begin position="251"/>
        <end position="267"/>
    </location>
</feature>
<dbReference type="CDD" id="cd19908">
    <property type="entry name" value="DSRM_AtDRB-like_rpt2"/>
    <property type="match status" value="1"/>
</dbReference>
<evidence type="ECO:0000313" key="6">
    <source>
        <dbReference type="EMBL" id="KAL2339986.1"/>
    </source>
</evidence>
<protein>
    <recommendedName>
        <fullName evidence="5">DRBM domain-containing protein</fullName>
    </recommendedName>
</protein>
<evidence type="ECO:0000256" key="4">
    <source>
        <dbReference type="SAM" id="MobiDB-lite"/>
    </source>
</evidence>
<dbReference type="Pfam" id="PF00035">
    <property type="entry name" value="dsrm"/>
    <property type="match status" value="2"/>
</dbReference>
<keyword evidence="2 3" id="KW-0694">RNA-binding</keyword>
<name>A0ABD1MVX7_9FABA</name>
<dbReference type="Gene3D" id="3.30.160.20">
    <property type="match status" value="2"/>
</dbReference>
<keyword evidence="7" id="KW-1185">Reference proteome</keyword>
<feature type="domain" description="DRBM" evidence="5">
    <location>
        <begin position="57"/>
        <end position="126"/>
    </location>
</feature>
<evidence type="ECO:0000259" key="5">
    <source>
        <dbReference type="PROSITE" id="PS50137"/>
    </source>
</evidence>
<evidence type="ECO:0000313" key="7">
    <source>
        <dbReference type="Proteomes" id="UP001603857"/>
    </source>
</evidence>